<gene>
    <name evidence="1" type="ORF">PSEMO_10260</name>
</gene>
<reference evidence="1 2" key="1">
    <citation type="submission" date="2016-10" db="EMBL/GenBank/DDBJ databases">
        <title>Genome Sequence of Pseudomonas putida GM4FR.</title>
        <authorList>
            <person name="Poehlein A."/>
            <person name="Wemheuer F."/>
            <person name="Hollensteiner J."/>
            <person name="Wemheuer B."/>
        </authorList>
    </citation>
    <scope>NUCLEOTIDE SEQUENCE [LARGE SCALE GENOMIC DNA]</scope>
    <source>
        <strain evidence="1 2">GM4FR</strain>
    </source>
</reference>
<evidence type="ECO:0008006" key="3">
    <source>
        <dbReference type="Google" id="ProtNLM"/>
    </source>
</evidence>
<sequence>MKPVVLVGHRHDCPVHGPGTVTSGSTEDVVNGRGIARVGDSISCGAVIRTGSSDTFIDSQAVARVGDTTSHGGTLVEGDPDWLVD</sequence>
<evidence type="ECO:0000313" key="1">
    <source>
        <dbReference type="EMBL" id="OLS63958.1"/>
    </source>
</evidence>
<dbReference type="Proteomes" id="UP000186736">
    <property type="component" value="Unassembled WGS sequence"/>
</dbReference>
<proteinExistence type="predicted"/>
<comment type="caution">
    <text evidence="1">The sequence shown here is derived from an EMBL/GenBank/DDBJ whole genome shotgun (WGS) entry which is preliminary data.</text>
</comment>
<name>A0A1Q9R9C1_PSEPU</name>
<dbReference type="CDD" id="cd14743">
    <property type="entry name" value="PAAR_CT_1"/>
    <property type="match status" value="1"/>
</dbReference>
<dbReference type="InterPro" id="IPR008727">
    <property type="entry name" value="PAAR_motif"/>
</dbReference>
<dbReference type="Pfam" id="PF05488">
    <property type="entry name" value="PAAR_motif"/>
    <property type="match status" value="1"/>
</dbReference>
<dbReference type="OrthoDB" id="9807902at2"/>
<dbReference type="AlphaFoldDB" id="A0A1Q9R9C1"/>
<organism evidence="1 2">
    <name type="scientific">Pseudomonas putida</name>
    <name type="common">Arthrobacter siderocapsulatus</name>
    <dbReference type="NCBI Taxonomy" id="303"/>
    <lineage>
        <taxon>Bacteria</taxon>
        <taxon>Pseudomonadati</taxon>
        <taxon>Pseudomonadota</taxon>
        <taxon>Gammaproteobacteria</taxon>
        <taxon>Pseudomonadales</taxon>
        <taxon>Pseudomonadaceae</taxon>
        <taxon>Pseudomonas</taxon>
    </lineage>
</organism>
<dbReference type="EMBL" id="MKZO01000009">
    <property type="protein sequence ID" value="OLS63958.1"/>
    <property type="molecule type" value="Genomic_DNA"/>
</dbReference>
<dbReference type="Gene3D" id="2.60.200.60">
    <property type="match status" value="2"/>
</dbReference>
<evidence type="ECO:0000313" key="2">
    <source>
        <dbReference type="Proteomes" id="UP000186736"/>
    </source>
</evidence>
<protein>
    <recommendedName>
        <fullName evidence="3">PAAR repeat-containing protein</fullName>
    </recommendedName>
</protein>
<accession>A0A1Q9R9C1</accession>
<dbReference type="RefSeq" id="WP_075802073.1">
    <property type="nucleotide sequence ID" value="NZ_MKZO01000009.1"/>
</dbReference>